<name>A0AAN7IFA5_QUERU</name>
<sequence length="462" mass="50999">MSTTKSKTNLHIVAYPFPFAGHIIPLLDLTHLLLTRGLNVTVLVTPNNVHLLEPYLSTHPSSLKHLVLPAPDITPHTRLIADVRALRDLHYPILLQWFQSQPSPPLAIISDFFLGWTHNLACELKVPRLCFSPSGAFGMSVAFSMSRNLPKNNDPGEDINFLISLPEVPNSPTYPWWQVPPHYRNDLEADPDLEFYRNSMLANFESWGIVFNSFASLESVYFDHLKREVGHNRVWAVGPVLPLEGDLIGSASRGGASSVPCHELMTWLDARLDNSVVYVCFGSRVGLTSKQLNVLATALECSGVHFILCARVSDDQGSILDGFRDRVGNRGLVIKEWAPQVAILRHRAVGSFLTHCGWNSVLEGLISGVMMLTWPMGAEQFTNALLLVDQLGVAIRAGEGTENIPDSNELARLLVVSLDKIKPQNVRAKELSDAALSAVKGGSSDKDLDELIKQLADIKKLE</sequence>
<dbReference type="SUPFAM" id="SSF53756">
    <property type="entry name" value="UDP-Glycosyltransferase/glycogen phosphorylase"/>
    <property type="match status" value="1"/>
</dbReference>
<dbReference type="AlphaFoldDB" id="A0AAN7IFA5"/>
<proteinExistence type="inferred from homology"/>
<keyword evidence="2" id="KW-0328">Glycosyltransferase</keyword>
<dbReference type="Gene3D" id="3.40.50.2000">
    <property type="entry name" value="Glycogen Phosphorylase B"/>
    <property type="match status" value="2"/>
</dbReference>
<protein>
    <submittedName>
        <fullName evidence="4">Uncharacterized protein</fullName>
    </submittedName>
</protein>
<organism evidence="4 5">
    <name type="scientific">Quercus rubra</name>
    <name type="common">Northern red oak</name>
    <name type="synonym">Quercus borealis</name>
    <dbReference type="NCBI Taxonomy" id="3512"/>
    <lineage>
        <taxon>Eukaryota</taxon>
        <taxon>Viridiplantae</taxon>
        <taxon>Streptophyta</taxon>
        <taxon>Embryophyta</taxon>
        <taxon>Tracheophyta</taxon>
        <taxon>Spermatophyta</taxon>
        <taxon>Magnoliopsida</taxon>
        <taxon>eudicotyledons</taxon>
        <taxon>Gunneridae</taxon>
        <taxon>Pentapetalae</taxon>
        <taxon>rosids</taxon>
        <taxon>fabids</taxon>
        <taxon>Fagales</taxon>
        <taxon>Fagaceae</taxon>
        <taxon>Quercus</taxon>
    </lineage>
</organism>
<keyword evidence="5" id="KW-1185">Reference proteome</keyword>
<evidence type="ECO:0000313" key="5">
    <source>
        <dbReference type="Proteomes" id="UP001324115"/>
    </source>
</evidence>
<dbReference type="EMBL" id="JAXUIC010000010">
    <property type="protein sequence ID" value="KAK4567908.1"/>
    <property type="molecule type" value="Genomic_DNA"/>
</dbReference>
<keyword evidence="3" id="KW-0808">Transferase</keyword>
<comment type="caution">
    <text evidence="4">The sequence shown here is derived from an EMBL/GenBank/DDBJ whole genome shotgun (WGS) entry which is preliminary data.</text>
</comment>
<dbReference type="CDD" id="cd03784">
    <property type="entry name" value="GT1_Gtf-like"/>
    <property type="match status" value="1"/>
</dbReference>
<dbReference type="InterPro" id="IPR002213">
    <property type="entry name" value="UDP_glucos_trans"/>
</dbReference>
<dbReference type="Pfam" id="PF00201">
    <property type="entry name" value="UDPGT"/>
    <property type="match status" value="1"/>
</dbReference>
<dbReference type="PANTHER" id="PTHR48047:SF118">
    <property type="entry name" value="HEXOSYLTRANSFERASE-RELATED"/>
    <property type="match status" value="1"/>
</dbReference>
<dbReference type="PANTHER" id="PTHR48047">
    <property type="entry name" value="GLYCOSYLTRANSFERASE"/>
    <property type="match status" value="1"/>
</dbReference>
<evidence type="ECO:0000313" key="4">
    <source>
        <dbReference type="EMBL" id="KAK4567908.1"/>
    </source>
</evidence>
<gene>
    <name evidence="4" type="ORF">RGQ29_003617</name>
</gene>
<evidence type="ECO:0000256" key="3">
    <source>
        <dbReference type="ARBA" id="ARBA00022679"/>
    </source>
</evidence>
<accession>A0AAN7IFA5</accession>
<evidence type="ECO:0000256" key="2">
    <source>
        <dbReference type="ARBA" id="ARBA00022676"/>
    </source>
</evidence>
<reference evidence="4 5" key="1">
    <citation type="journal article" date="2023" name="G3 (Bethesda)">
        <title>A haplotype-resolved chromosome-scale genome for Quercus rubra L. provides insights into the genetics of adaptive traits for red oak species.</title>
        <authorList>
            <person name="Kapoor B."/>
            <person name="Jenkins J."/>
            <person name="Schmutz J."/>
            <person name="Zhebentyayeva T."/>
            <person name="Kuelheim C."/>
            <person name="Coggeshall M."/>
            <person name="Heim C."/>
            <person name="Lasky J.R."/>
            <person name="Leites L."/>
            <person name="Islam-Faridi N."/>
            <person name="Romero-Severson J."/>
            <person name="DeLeo V.L."/>
            <person name="Lucas S.M."/>
            <person name="Lazic D."/>
            <person name="Gailing O."/>
            <person name="Carlson J."/>
            <person name="Staton M."/>
        </authorList>
    </citation>
    <scope>NUCLEOTIDE SEQUENCE [LARGE SCALE GENOMIC DNA]</scope>
    <source>
        <strain evidence="4">Pseudo-F2</strain>
    </source>
</reference>
<evidence type="ECO:0000256" key="1">
    <source>
        <dbReference type="ARBA" id="ARBA00009995"/>
    </source>
</evidence>
<dbReference type="Proteomes" id="UP001324115">
    <property type="component" value="Unassembled WGS sequence"/>
</dbReference>
<dbReference type="FunFam" id="3.40.50.2000:FF:000056">
    <property type="entry name" value="Glycosyltransferase"/>
    <property type="match status" value="1"/>
</dbReference>
<dbReference type="GO" id="GO:0035251">
    <property type="term" value="F:UDP-glucosyltransferase activity"/>
    <property type="evidence" value="ECO:0007669"/>
    <property type="project" value="TreeGrafter"/>
</dbReference>
<comment type="similarity">
    <text evidence="1">Belongs to the UDP-glycosyltransferase family.</text>
</comment>